<dbReference type="PROSITE" id="PS00061">
    <property type="entry name" value="ADH_SHORT"/>
    <property type="match status" value="1"/>
</dbReference>
<reference evidence="5 6" key="1">
    <citation type="submission" date="2016-10" db="EMBL/GenBank/DDBJ databases">
        <authorList>
            <person name="de Groot N.N."/>
        </authorList>
    </citation>
    <scope>NUCLEOTIDE SEQUENCE [LARGE SCALE GENOMIC DNA]</scope>
    <source>
        <strain evidence="5 6">DSM 44637</strain>
    </source>
</reference>
<evidence type="ECO:0000256" key="2">
    <source>
        <dbReference type="ARBA" id="ARBA00023002"/>
    </source>
</evidence>
<dbReference type="FunFam" id="3.40.50.720:FF:000173">
    <property type="entry name" value="3-oxoacyl-[acyl-carrier protein] reductase"/>
    <property type="match status" value="1"/>
</dbReference>
<evidence type="ECO:0000313" key="6">
    <source>
        <dbReference type="Proteomes" id="UP000199137"/>
    </source>
</evidence>
<dbReference type="STRING" id="112413.SAMN05421854_108212"/>
<dbReference type="PRINTS" id="PR00080">
    <property type="entry name" value="SDRFAMILY"/>
</dbReference>
<sequence>MSGKMSGTGPRGTAAVVTGGASGLGFAVAARLLAGGARVEIWDRSEELLKDALDRLLPRGNVTIAVVDVTDWAAVRDAADRAGEIDVLVNSAGITCPPMAIADYDLRVWHDVVQVDLCGTFHCCRAVLPGMISRGRGRVVNIASMAGKEGNPGETAYSAAKAGVIGLTKALGKEAAASGVLVNAVAPGIMATPMRTSAADPALVEALLARTPAGRPGELAELAELVAFVASDACSYTAGFVFDFSGGRATY</sequence>
<dbReference type="OrthoDB" id="517007at2"/>
<comment type="similarity">
    <text evidence="1 3">Belongs to the short-chain dehydrogenases/reductases (SDR) family.</text>
</comment>
<dbReference type="EMBL" id="FOWC01000008">
    <property type="protein sequence ID" value="SFQ02342.1"/>
    <property type="molecule type" value="Genomic_DNA"/>
</dbReference>
<protein>
    <submittedName>
        <fullName evidence="5">3-oxoacyl-[acyl-carrier protein] reductase</fullName>
    </submittedName>
    <submittedName>
        <fullName evidence="4">SDR family oxidoreductase</fullName>
    </submittedName>
</protein>
<organism evidence="5 6">
    <name type="scientific">Amycolatopsis rubida</name>
    <dbReference type="NCBI Taxonomy" id="112413"/>
    <lineage>
        <taxon>Bacteria</taxon>
        <taxon>Bacillati</taxon>
        <taxon>Actinomycetota</taxon>
        <taxon>Actinomycetes</taxon>
        <taxon>Pseudonocardiales</taxon>
        <taxon>Pseudonocardiaceae</taxon>
        <taxon>Amycolatopsis</taxon>
    </lineage>
</organism>
<keyword evidence="2" id="KW-0560">Oxidoreductase</keyword>
<dbReference type="InterPro" id="IPR002347">
    <property type="entry name" value="SDR_fam"/>
</dbReference>
<gene>
    <name evidence="4" type="ORF">G3I59_28075</name>
    <name evidence="5" type="ORF">SAMN05421854_108212</name>
</gene>
<dbReference type="Proteomes" id="UP000470404">
    <property type="component" value="Unassembled WGS sequence"/>
</dbReference>
<dbReference type="GO" id="GO:0032787">
    <property type="term" value="P:monocarboxylic acid metabolic process"/>
    <property type="evidence" value="ECO:0007669"/>
    <property type="project" value="UniProtKB-ARBA"/>
</dbReference>
<dbReference type="GO" id="GO:0016491">
    <property type="term" value="F:oxidoreductase activity"/>
    <property type="evidence" value="ECO:0007669"/>
    <property type="project" value="UniProtKB-KW"/>
</dbReference>
<dbReference type="Proteomes" id="UP000199137">
    <property type="component" value="Unassembled WGS sequence"/>
</dbReference>
<dbReference type="InterPro" id="IPR036291">
    <property type="entry name" value="NAD(P)-bd_dom_sf"/>
</dbReference>
<evidence type="ECO:0000313" key="4">
    <source>
        <dbReference type="EMBL" id="NEC59336.1"/>
    </source>
</evidence>
<evidence type="ECO:0000256" key="1">
    <source>
        <dbReference type="ARBA" id="ARBA00006484"/>
    </source>
</evidence>
<evidence type="ECO:0000313" key="5">
    <source>
        <dbReference type="EMBL" id="SFQ02342.1"/>
    </source>
</evidence>
<dbReference type="Pfam" id="PF00106">
    <property type="entry name" value="adh_short"/>
    <property type="match status" value="1"/>
</dbReference>
<dbReference type="PANTHER" id="PTHR42879">
    <property type="entry name" value="3-OXOACYL-(ACYL-CARRIER-PROTEIN) REDUCTASE"/>
    <property type="match status" value="1"/>
</dbReference>
<evidence type="ECO:0000256" key="3">
    <source>
        <dbReference type="RuleBase" id="RU000363"/>
    </source>
</evidence>
<proteinExistence type="inferred from homology"/>
<dbReference type="SUPFAM" id="SSF51735">
    <property type="entry name" value="NAD(P)-binding Rossmann-fold domains"/>
    <property type="match status" value="1"/>
</dbReference>
<accession>A0A1I5V4N9</accession>
<dbReference type="PANTHER" id="PTHR42879:SF2">
    <property type="entry name" value="3-OXOACYL-[ACYL-CARRIER-PROTEIN] REDUCTASE FABG"/>
    <property type="match status" value="1"/>
</dbReference>
<reference evidence="4 7" key="2">
    <citation type="submission" date="2020-01" db="EMBL/GenBank/DDBJ databases">
        <title>Insect and environment-associated Actinomycetes.</title>
        <authorList>
            <person name="Currrie C."/>
            <person name="Chevrette M."/>
            <person name="Carlson C."/>
            <person name="Stubbendieck R."/>
            <person name="Wendt-Pienkowski E."/>
        </authorList>
    </citation>
    <scope>NUCLEOTIDE SEQUENCE [LARGE SCALE GENOMIC DNA]</scope>
    <source>
        <strain evidence="4 7">SID8386</strain>
    </source>
</reference>
<evidence type="ECO:0000313" key="7">
    <source>
        <dbReference type="Proteomes" id="UP000470404"/>
    </source>
</evidence>
<dbReference type="PRINTS" id="PR00081">
    <property type="entry name" value="GDHRDH"/>
</dbReference>
<name>A0A1I5V4N9_9PSEU</name>
<dbReference type="AlphaFoldDB" id="A0A1I5V4N9"/>
<dbReference type="Gene3D" id="3.40.50.720">
    <property type="entry name" value="NAD(P)-binding Rossmann-like Domain"/>
    <property type="match status" value="1"/>
</dbReference>
<dbReference type="InterPro" id="IPR050259">
    <property type="entry name" value="SDR"/>
</dbReference>
<dbReference type="RefSeq" id="WP_093575207.1">
    <property type="nucleotide sequence ID" value="NZ_FOWC01000008.1"/>
</dbReference>
<dbReference type="EMBL" id="JAAGNC010000145">
    <property type="protein sequence ID" value="NEC59336.1"/>
    <property type="molecule type" value="Genomic_DNA"/>
</dbReference>
<keyword evidence="7" id="KW-1185">Reference proteome</keyword>
<dbReference type="InterPro" id="IPR020904">
    <property type="entry name" value="Sc_DH/Rdtase_CS"/>
</dbReference>